<gene>
    <name evidence="5" type="primary">Cua3a-L2</name>
    <name evidence="5" type="ORF">Hamer_G021022</name>
</gene>
<evidence type="ECO:0000313" key="6">
    <source>
        <dbReference type="Proteomes" id="UP000747542"/>
    </source>
</evidence>
<name>A0A8J5JP04_HOMAM</name>
<dbReference type="InterPro" id="IPR000618">
    <property type="entry name" value="Insect_cuticle"/>
</dbReference>
<dbReference type="Pfam" id="PF00379">
    <property type="entry name" value="Chitin_bind_4"/>
    <property type="match status" value="1"/>
</dbReference>
<feature type="chain" id="PRO_5035155166" evidence="4">
    <location>
        <begin position="23"/>
        <end position="107"/>
    </location>
</feature>
<dbReference type="PRINTS" id="PR00947">
    <property type="entry name" value="CUTICLE"/>
</dbReference>
<reference evidence="5" key="1">
    <citation type="journal article" date="2021" name="Sci. Adv.">
        <title>The American lobster genome reveals insights on longevity, neural, and immune adaptations.</title>
        <authorList>
            <person name="Polinski J.M."/>
            <person name="Zimin A.V."/>
            <person name="Clark K.F."/>
            <person name="Kohn A.B."/>
            <person name="Sadowski N."/>
            <person name="Timp W."/>
            <person name="Ptitsyn A."/>
            <person name="Khanna P."/>
            <person name="Romanova D.Y."/>
            <person name="Williams P."/>
            <person name="Greenwood S.J."/>
            <person name="Moroz L.L."/>
            <person name="Walt D.R."/>
            <person name="Bodnar A.G."/>
        </authorList>
    </citation>
    <scope>NUCLEOTIDE SEQUENCE</scope>
    <source>
        <strain evidence="5">GMGI-L3</strain>
    </source>
</reference>
<dbReference type="PROSITE" id="PS00233">
    <property type="entry name" value="CHIT_BIND_RR_1"/>
    <property type="match status" value="1"/>
</dbReference>
<comment type="caution">
    <text evidence="5">The sequence shown here is derived from an EMBL/GenBank/DDBJ whole genome shotgun (WGS) entry which is preliminary data.</text>
</comment>
<evidence type="ECO:0000256" key="2">
    <source>
        <dbReference type="PROSITE-ProRule" id="PRU00497"/>
    </source>
</evidence>
<feature type="signal peptide" evidence="4">
    <location>
        <begin position="1"/>
        <end position="22"/>
    </location>
</feature>
<evidence type="ECO:0000256" key="1">
    <source>
        <dbReference type="ARBA" id="ARBA00022460"/>
    </source>
</evidence>
<dbReference type="GO" id="GO:0005615">
    <property type="term" value="C:extracellular space"/>
    <property type="evidence" value="ECO:0007669"/>
    <property type="project" value="TreeGrafter"/>
</dbReference>
<dbReference type="InterPro" id="IPR051217">
    <property type="entry name" value="Insect_Cuticle_Struc_Prot"/>
</dbReference>
<feature type="region of interest" description="Disordered" evidence="3">
    <location>
        <begin position="72"/>
        <end position="107"/>
    </location>
</feature>
<keyword evidence="4" id="KW-0732">Signal</keyword>
<keyword evidence="6" id="KW-1185">Reference proteome</keyword>
<evidence type="ECO:0000256" key="4">
    <source>
        <dbReference type="SAM" id="SignalP"/>
    </source>
</evidence>
<dbReference type="EMBL" id="JAHLQT010028818">
    <property type="protein sequence ID" value="KAG7161682.1"/>
    <property type="molecule type" value="Genomic_DNA"/>
</dbReference>
<dbReference type="PANTHER" id="PTHR12236">
    <property type="entry name" value="STRUCTURAL CONTITUENT OF CUTICLE"/>
    <property type="match status" value="1"/>
</dbReference>
<dbReference type="AlphaFoldDB" id="A0A8J5JP04"/>
<accession>A0A8J5JP04</accession>
<dbReference type="GO" id="GO:0042302">
    <property type="term" value="F:structural constituent of cuticle"/>
    <property type="evidence" value="ECO:0007669"/>
    <property type="project" value="UniProtKB-UniRule"/>
</dbReference>
<protein>
    <submittedName>
        <fullName evidence="5">Larval cuticle protein A3A-like 2</fullName>
    </submittedName>
</protein>
<proteinExistence type="predicted"/>
<dbReference type="PANTHER" id="PTHR12236:SF79">
    <property type="entry name" value="CUTICULAR PROTEIN 50CB-RELATED"/>
    <property type="match status" value="1"/>
</dbReference>
<sequence length="107" mass="11947">MLTCGLPLQVAVFLVVVGVTLALPHSPHPEKLMPYKFGYEVSDSYSGQYFDHKEYSDGTVVKGKYSVDLPDGRQQTVEYRADPDSGYQADVSYRGPGQHQHNNGHHH</sequence>
<evidence type="ECO:0000313" key="5">
    <source>
        <dbReference type="EMBL" id="KAG7161682.1"/>
    </source>
</evidence>
<dbReference type="Proteomes" id="UP000747542">
    <property type="component" value="Unassembled WGS sequence"/>
</dbReference>
<evidence type="ECO:0000256" key="3">
    <source>
        <dbReference type="SAM" id="MobiDB-lite"/>
    </source>
</evidence>
<dbReference type="GO" id="GO:0031012">
    <property type="term" value="C:extracellular matrix"/>
    <property type="evidence" value="ECO:0007669"/>
    <property type="project" value="TreeGrafter"/>
</dbReference>
<keyword evidence="1 2" id="KW-0193">Cuticle</keyword>
<organism evidence="5 6">
    <name type="scientific">Homarus americanus</name>
    <name type="common">American lobster</name>
    <dbReference type="NCBI Taxonomy" id="6706"/>
    <lineage>
        <taxon>Eukaryota</taxon>
        <taxon>Metazoa</taxon>
        <taxon>Ecdysozoa</taxon>
        <taxon>Arthropoda</taxon>
        <taxon>Crustacea</taxon>
        <taxon>Multicrustacea</taxon>
        <taxon>Malacostraca</taxon>
        <taxon>Eumalacostraca</taxon>
        <taxon>Eucarida</taxon>
        <taxon>Decapoda</taxon>
        <taxon>Pleocyemata</taxon>
        <taxon>Astacidea</taxon>
        <taxon>Nephropoidea</taxon>
        <taxon>Nephropidae</taxon>
        <taxon>Homarus</taxon>
    </lineage>
</organism>
<dbReference type="PROSITE" id="PS51155">
    <property type="entry name" value="CHIT_BIND_RR_2"/>
    <property type="match status" value="1"/>
</dbReference>
<dbReference type="InterPro" id="IPR031311">
    <property type="entry name" value="CHIT_BIND_RR_consensus"/>
</dbReference>